<dbReference type="SUPFAM" id="SSF69304">
    <property type="entry name" value="Tricorn protease N-terminal domain"/>
    <property type="match status" value="1"/>
</dbReference>
<reference evidence="10" key="1">
    <citation type="journal article" date="2014" name="Front. Microbiol.">
        <title>High frequency of phylogenetically diverse reductive dehalogenase-homologous genes in deep subseafloor sedimentary metagenomes.</title>
        <authorList>
            <person name="Kawai M."/>
            <person name="Futagami T."/>
            <person name="Toyoda A."/>
            <person name="Takaki Y."/>
            <person name="Nishi S."/>
            <person name="Hori S."/>
            <person name="Arai W."/>
            <person name="Tsubouchi T."/>
            <person name="Morono Y."/>
            <person name="Uchiyama I."/>
            <person name="Ito T."/>
            <person name="Fujiyama A."/>
            <person name="Inagaki F."/>
            <person name="Takami H."/>
        </authorList>
    </citation>
    <scope>NUCLEOTIDE SEQUENCE</scope>
    <source>
        <strain evidence="10">Expedition CK06-06</strain>
    </source>
</reference>
<keyword evidence="7" id="KW-0472">Membrane</keyword>
<keyword evidence="2" id="KW-0328">Glycosyltransferase</keyword>
<keyword evidence="3" id="KW-0808">Transferase</keyword>
<evidence type="ECO:0000256" key="6">
    <source>
        <dbReference type="ARBA" id="ARBA00022989"/>
    </source>
</evidence>
<dbReference type="Gene3D" id="3.90.550.10">
    <property type="entry name" value="Spore Coat Polysaccharide Biosynthesis Protein SpsA, Chain A"/>
    <property type="match status" value="1"/>
</dbReference>
<feature type="domain" description="Prolow-density lipoprotein receptor-related protein 1-like beta-propeller" evidence="9">
    <location>
        <begin position="167"/>
        <end position="285"/>
    </location>
</feature>
<dbReference type="EMBL" id="BARU01001165">
    <property type="protein sequence ID" value="GAH29856.1"/>
    <property type="molecule type" value="Genomic_DNA"/>
</dbReference>
<dbReference type="PANTHER" id="PTHR48090:SF3">
    <property type="entry name" value="UNDECAPRENYL-PHOSPHATE 4-DEOXY-4-FORMAMIDO-L-ARABINOSE TRANSFERASE"/>
    <property type="match status" value="1"/>
</dbReference>
<gene>
    <name evidence="10" type="ORF">S03H2_03215</name>
</gene>
<dbReference type="PANTHER" id="PTHR48090">
    <property type="entry name" value="UNDECAPRENYL-PHOSPHATE 4-DEOXY-4-FORMAMIDO-L-ARABINOSE TRANSFERASE-RELATED"/>
    <property type="match status" value="1"/>
</dbReference>
<dbReference type="CDD" id="cd04187">
    <property type="entry name" value="DPM1_like_bac"/>
    <property type="match status" value="1"/>
</dbReference>
<dbReference type="InterPro" id="IPR001173">
    <property type="entry name" value="Glyco_trans_2-like"/>
</dbReference>
<comment type="caution">
    <text evidence="10">The sequence shown here is derived from an EMBL/GenBank/DDBJ whole genome shotgun (WGS) entry which is preliminary data.</text>
</comment>
<dbReference type="InterPro" id="IPR050256">
    <property type="entry name" value="Glycosyltransferase_2"/>
</dbReference>
<evidence type="ECO:0000259" key="9">
    <source>
        <dbReference type="Pfam" id="PF16472"/>
    </source>
</evidence>
<name>X1E9A4_9ZZZZ</name>
<evidence type="ECO:0000259" key="8">
    <source>
        <dbReference type="Pfam" id="PF00535"/>
    </source>
</evidence>
<evidence type="ECO:0000256" key="3">
    <source>
        <dbReference type="ARBA" id="ARBA00022679"/>
    </source>
</evidence>
<feature type="domain" description="Glycosyltransferase 2-like" evidence="8">
    <location>
        <begin position="27"/>
        <end position="157"/>
    </location>
</feature>
<evidence type="ECO:0000313" key="10">
    <source>
        <dbReference type="EMBL" id="GAH29856.1"/>
    </source>
</evidence>
<protein>
    <submittedName>
        <fullName evidence="10">Uncharacterized protein</fullName>
    </submittedName>
</protein>
<dbReference type="GO" id="GO:0009103">
    <property type="term" value="P:lipopolysaccharide biosynthetic process"/>
    <property type="evidence" value="ECO:0007669"/>
    <property type="project" value="UniProtKB-KW"/>
</dbReference>
<evidence type="ECO:0000256" key="4">
    <source>
        <dbReference type="ARBA" id="ARBA00022692"/>
    </source>
</evidence>
<dbReference type="InterPro" id="IPR029044">
    <property type="entry name" value="Nucleotide-diphossugar_trans"/>
</dbReference>
<evidence type="ECO:0000256" key="2">
    <source>
        <dbReference type="ARBA" id="ARBA00022676"/>
    </source>
</evidence>
<dbReference type="InterPro" id="IPR011042">
    <property type="entry name" value="6-blade_b-propeller_TolB-like"/>
</dbReference>
<dbReference type="GO" id="GO:0005886">
    <property type="term" value="C:plasma membrane"/>
    <property type="evidence" value="ECO:0007669"/>
    <property type="project" value="TreeGrafter"/>
</dbReference>
<evidence type="ECO:0000256" key="5">
    <source>
        <dbReference type="ARBA" id="ARBA00022985"/>
    </source>
</evidence>
<dbReference type="GO" id="GO:0099621">
    <property type="term" value="F:undecaprenyl-phosphate 4-deoxy-4-formamido-L-arabinose transferase activity"/>
    <property type="evidence" value="ECO:0007669"/>
    <property type="project" value="TreeGrafter"/>
</dbReference>
<accession>X1E9A4</accession>
<dbReference type="AlphaFoldDB" id="X1E9A4"/>
<sequence length="299" mass="33950">MTDRIKTNSIDNTNTINNNSKEKIDLSIVIPIYNERESVDRLYKELDKSLLKLGIDYEVIFIDDGSVDGTYNKLLEIHKKNSSYKIIRFRRNFGQTAAISAGFNYSKGDAIITLDADLQNDPQDIPVMLNKLNEGYDIVSGGSNVKRLTFNPNADDWHPYSHPFQCKVFYESGTVGHEDIYIMNCDGENIKKVSENNRRKRVPAISIDAKLIAFMGYEGKNSNIFIMDNNGENIQKLTDNPENCGHPDISPDNAYITYEGLVNGQNEIFIMNIDGSNKIQLTDIPGHDWDPVFMYQISQ</sequence>
<dbReference type="Pfam" id="PF00535">
    <property type="entry name" value="Glycos_transf_2"/>
    <property type="match status" value="1"/>
</dbReference>
<dbReference type="SUPFAM" id="SSF53448">
    <property type="entry name" value="Nucleotide-diphospho-sugar transferases"/>
    <property type="match status" value="1"/>
</dbReference>
<evidence type="ECO:0000256" key="1">
    <source>
        <dbReference type="ARBA" id="ARBA00022475"/>
    </source>
</evidence>
<keyword evidence="1" id="KW-1003">Cell membrane</keyword>
<dbReference type="Pfam" id="PF16472">
    <property type="entry name" value="DUF5050"/>
    <property type="match status" value="1"/>
</dbReference>
<keyword evidence="4" id="KW-0812">Transmembrane</keyword>
<dbReference type="Gene3D" id="2.120.10.30">
    <property type="entry name" value="TolB, C-terminal domain"/>
    <property type="match status" value="1"/>
</dbReference>
<evidence type="ECO:0000256" key="7">
    <source>
        <dbReference type="ARBA" id="ARBA00023136"/>
    </source>
</evidence>
<keyword evidence="5" id="KW-0448">Lipopolysaccharide biosynthesis</keyword>
<organism evidence="10">
    <name type="scientific">marine sediment metagenome</name>
    <dbReference type="NCBI Taxonomy" id="412755"/>
    <lineage>
        <taxon>unclassified sequences</taxon>
        <taxon>metagenomes</taxon>
        <taxon>ecological metagenomes</taxon>
    </lineage>
</organism>
<keyword evidence="6" id="KW-1133">Transmembrane helix</keyword>
<proteinExistence type="predicted"/>
<dbReference type="InterPro" id="IPR032485">
    <property type="entry name" value="LRP1-like_beta_prop"/>
</dbReference>